<organism evidence="4 5">
    <name type="scientific">Amanita muscaria (strain Koide BX008)</name>
    <dbReference type="NCBI Taxonomy" id="946122"/>
    <lineage>
        <taxon>Eukaryota</taxon>
        <taxon>Fungi</taxon>
        <taxon>Dikarya</taxon>
        <taxon>Basidiomycota</taxon>
        <taxon>Agaricomycotina</taxon>
        <taxon>Agaricomycetes</taxon>
        <taxon>Agaricomycetidae</taxon>
        <taxon>Agaricales</taxon>
        <taxon>Pluteineae</taxon>
        <taxon>Amanitaceae</taxon>
        <taxon>Amanita</taxon>
    </lineage>
</organism>
<dbReference type="EMBL" id="KN818366">
    <property type="protein sequence ID" value="KIL57535.1"/>
    <property type="molecule type" value="Genomic_DNA"/>
</dbReference>
<dbReference type="PANTHER" id="PTHR10039">
    <property type="entry name" value="AMELOGENIN"/>
    <property type="match status" value="1"/>
</dbReference>
<evidence type="ECO:0000313" key="4">
    <source>
        <dbReference type="EMBL" id="KIL57535.1"/>
    </source>
</evidence>
<accession>A0A0C2S4E2</accession>
<dbReference type="Pfam" id="PF24883">
    <property type="entry name" value="NPHP3_N"/>
    <property type="match status" value="1"/>
</dbReference>
<feature type="region of interest" description="Disordered" evidence="2">
    <location>
        <begin position="1"/>
        <end position="99"/>
    </location>
</feature>
<reference evidence="4 5" key="1">
    <citation type="submission" date="2014-04" db="EMBL/GenBank/DDBJ databases">
        <title>Evolutionary Origins and Diversification of the Mycorrhizal Mutualists.</title>
        <authorList>
            <consortium name="DOE Joint Genome Institute"/>
            <consortium name="Mycorrhizal Genomics Consortium"/>
            <person name="Kohler A."/>
            <person name="Kuo A."/>
            <person name="Nagy L.G."/>
            <person name="Floudas D."/>
            <person name="Copeland A."/>
            <person name="Barry K.W."/>
            <person name="Cichocki N."/>
            <person name="Veneault-Fourrey C."/>
            <person name="LaButti K."/>
            <person name="Lindquist E.A."/>
            <person name="Lipzen A."/>
            <person name="Lundell T."/>
            <person name="Morin E."/>
            <person name="Murat C."/>
            <person name="Riley R."/>
            <person name="Ohm R."/>
            <person name="Sun H."/>
            <person name="Tunlid A."/>
            <person name="Henrissat B."/>
            <person name="Grigoriev I.V."/>
            <person name="Hibbett D.S."/>
            <person name="Martin F."/>
        </authorList>
    </citation>
    <scope>NUCLEOTIDE SEQUENCE [LARGE SCALE GENOMIC DNA]</scope>
    <source>
        <strain evidence="4 5">Koide BX008</strain>
    </source>
</reference>
<gene>
    <name evidence="4" type="ORF">M378DRAFT_16202</name>
</gene>
<keyword evidence="5" id="KW-1185">Reference proteome</keyword>
<feature type="domain" description="Nephrocystin 3-like N-terminal" evidence="3">
    <location>
        <begin position="206"/>
        <end position="304"/>
    </location>
</feature>
<proteinExistence type="predicted"/>
<dbReference type="PANTHER" id="PTHR10039:SF17">
    <property type="entry name" value="FUNGAL STAND N-TERMINAL GOODBYE DOMAIN-CONTAINING PROTEIN-RELATED"/>
    <property type="match status" value="1"/>
</dbReference>
<dbReference type="AlphaFoldDB" id="A0A0C2S4E2"/>
<sequence length="620" mass="69465">MPQVVPSGHEQDASVDIVNDNPWAPYAHPGYYDQPLLPPPPSPSHTHQAQSPVPTASSSSSSSTVPPTVAPPSLPPPGTLHHNLFPASTQAEGRNPFPNIAEPVTAPAAIQFQGAEGVNISGHPQFTNIGLNIGNLTTVNHYGRVHGLKDLQEFVSFAALHDSAEQDPDRRCHPGTRENVLSRLRDWFDNPMQLSVSAGFTERGVAATFFFYRSDPIRNDGNRLFPTLAWQLAFSIPATKNFIIHALDKTPHLPRKDVETQFEQLVAHPFHPTNIASQLSEPAPVVIIDGLDEFKDSLVPLRFLFCSRSEALIEEVLDQFKDFTLHIDLAPLKNTNRDIEKYLVDQFSDIASKRGLAPTWPGPEIIEELVFKFSGFSLFAAAVIRYISDEDCDPQEQLDIVRNLKPHGKMSPFVLLDELYLGILKRQRDQDFLKTFLALLIGRSSINEGDLHEDDAMLMNISEQDLLIKLQTMRSLLKLRPFIDVYHEAFLDFLQDSSRSGQYYNVSKAIKDPDYHGNSHFAPKFVSLFRPTSIAIQLPPQDWEEILHPLEKAHYDLSRKLNRGYCDQCRLFQVTENLLSHLNSIRESASGQRDFSMNFGRLSFGPAAAVGLLLTAFAQR</sequence>
<dbReference type="InParanoid" id="A0A0C2S4E2"/>
<dbReference type="InterPro" id="IPR056884">
    <property type="entry name" value="NPHP3-like_N"/>
</dbReference>
<evidence type="ECO:0000256" key="2">
    <source>
        <dbReference type="SAM" id="MobiDB-lite"/>
    </source>
</evidence>
<dbReference type="Proteomes" id="UP000054549">
    <property type="component" value="Unassembled WGS sequence"/>
</dbReference>
<dbReference type="HOGENOM" id="CLU_000288_6_10_1"/>
<protein>
    <recommendedName>
        <fullName evidence="3">Nephrocystin 3-like N-terminal domain-containing protein</fullName>
    </recommendedName>
</protein>
<evidence type="ECO:0000256" key="1">
    <source>
        <dbReference type="ARBA" id="ARBA00022737"/>
    </source>
</evidence>
<name>A0A0C2S4E2_AMAMK</name>
<dbReference type="STRING" id="946122.A0A0C2S4E2"/>
<evidence type="ECO:0000313" key="5">
    <source>
        <dbReference type="Proteomes" id="UP000054549"/>
    </source>
</evidence>
<keyword evidence="1" id="KW-0677">Repeat</keyword>
<feature type="compositionally biased region" description="Pro residues" evidence="2">
    <location>
        <begin position="68"/>
        <end position="78"/>
    </location>
</feature>
<feature type="compositionally biased region" description="Low complexity" evidence="2">
    <location>
        <begin position="51"/>
        <end position="67"/>
    </location>
</feature>
<evidence type="ECO:0000259" key="3">
    <source>
        <dbReference type="Pfam" id="PF24883"/>
    </source>
</evidence>
<dbReference type="OrthoDB" id="2683297at2759"/>